<protein>
    <submittedName>
        <fullName evidence="3">Uncharacterized protein</fullName>
    </submittedName>
</protein>
<name>A0A9P6W863_RHOMI</name>
<keyword evidence="2" id="KW-0812">Transmembrane</keyword>
<evidence type="ECO:0000256" key="2">
    <source>
        <dbReference type="SAM" id="Phobius"/>
    </source>
</evidence>
<dbReference type="Proteomes" id="UP000777482">
    <property type="component" value="Unassembled WGS sequence"/>
</dbReference>
<reference evidence="3 4" key="1">
    <citation type="submission" date="2020-11" db="EMBL/GenBank/DDBJ databases">
        <title>Kefir isolates.</title>
        <authorList>
            <person name="Marcisauskas S."/>
            <person name="Kim Y."/>
            <person name="Blasche S."/>
        </authorList>
    </citation>
    <scope>NUCLEOTIDE SEQUENCE [LARGE SCALE GENOMIC DNA]</scope>
    <source>
        <strain evidence="3 4">KR</strain>
    </source>
</reference>
<keyword evidence="4" id="KW-1185">Reference proteome</keyword>
<comment type="caution">
    <text evidence="3">The sequence shown here is derived from an EMBL/GenBank/DDBJ whole genome shotgun (WGS) entry which is preliminary data.</text>
</comment>
<keyword evidence="2" id="KW-0472">Membrane</keyword>
<keyword evidence="2" id="KW-1133">Transmembrane helix</keyword>
<evidence type="ECO:0000313" key="4">
    <source>
        <dbReference type="Proteomes" id="UP000777482"/>
    </source>
</evidence>
<feature type="region of interest" description="Disordered" evidence="1">
    <location>
        <begin position="1"/>
        <end position="53"/>
    </location>
</feature>
<feature type="compositionally biased region" description="Polar residues" evidence="1">
    <location>
        <begin position="32"/>
        <end position="53"/>
    </location>
</feature>
<proteinExistence type="predicted"/>
<dbReference type="EMBL" id="PUHQ01000012">
    <property type="protein sequence ID" value="KAG0664810.1"/>
    <property type="molecule type" value="Genomic_DNA"/>
</dbReference>
<evidence type="ECO:0000313" key="3">
    <source>
        <dbReference type="EMBL" id="KAG0664810.1"/>
    </source>
</evidence>
<gene>
    <name evidence="3" type="ORF">C6P46_000947</name>
</gene>
<feature type="compositionally biased region" description="Polar residues" evidence="1">
    <location>
        <begin position="1"/>
        <end position="17"/>
    </location>
</feature>
<feature type="transmembrane region" description="Helical" evidence="2">
    <location>
        <begin position="346"/>
        <end position="369"/>
    </location>
</feature>
<dbReference type="AlphaFoldDB" id="A0A9P6W863"/>
<sequence length="392" mass="41400">MSGSEVVASNTPVSEQVAQEPASSIADASTAPAESQSVHEPASSSAEVGQGSTEIKEVSVGDLERELEALGAHVSALAGSLALVFDLRQTAIAQGPAFSATELARLAQETTEVSAQLATLPATFTLTGQRLLRLESLVALDKIAALASELGTLREQFAAARLEARQTIVERIRSEAWDEVDARESAWRRCEERIAVENPALNEQEVRRAVEAAFEGASDGKVATLDITSYAGRLAAENPATELAQILDDHADAFRAAFSDLDALSTTRNSTATGTTLVDPGAAHEKVGDDEDSKSGLQRLPTSATLVPGLRVQDEELGLLGTATPDQPPTQSLGKFGKLRMYWRDYLVRTFLLVSILALIAGLAASQILTKQDLGTADAASTTGWTAFPDDS</sequence>
<organism evidence="3 4">
    <name type="scientific">Rhodotorula mucilaginosa</name>
    <name type="common">Yeast</name>
    <name type="synonym">Rhodotorula rubra</name>
    <dbReference type="NCBI Taxonomy" id="5537"/>
    <lineage>
        <taxon>Eukaryota</taxon>
        <taxon>Fungi</taxon>
        <taxon>Dikarya</taxon>
        <taxon>Basidiomycota</taxon>
        <taxon>Pucciniomycotina</taxon>
        <taxon>Microbotryomycetes</taxon>
        <taxon>Sporidiobolales</taxon>
        <taxon>Sporidiobolaceae</taxon>
        <taxon>Rhodotorula</taxon>
    </lineage>
</organism>
<dbReference type="OrthoDB" id="2528626at2759"/>
<evidence type="ECO:0000256" key="1">
    <source>
        <dbReference type="SAM" id="MobiDB-lite"/>
    </source>
</evidence>
<feature type="region of interest" description="Disordered" evidence="1">
    <location>
        <begin position="271"/>
        <end position="298"/>
    </location>
</feature>
<accession>A0A9P6W863</accession>